<dbReference type="InterPro" id="IPR019554">
    <property type="entry name" value="Soluble_ligand-bd"/>
</dbReference>
<dbReference type="Gene3D" id="1.20.1440.230">
    <property type="entry name" value="NADH-ubiquinone oxidoreductase 51kDa subunit, iron-sulphur binding domain"/>
    <property type="match status" value="1"/>
</dbReference>
<proteinExistence type="inferred from homology"/>
<dbReference type="InterPro" id="IPR037225">
    <property type="entry name" value="Nuo51_FMN-bd_sf"/>
</dbReference>
<dbReference type="Proteomes" id="UP000425960">
    <property type="component" value="Chromosome"/>
</dbReference>
<evidence type="ECO:0000256" key="4">
    <source>
        <dbReference type="ARBA" id="ARBA00023004"/>
    </source>
</evidence>
<evidence type="ECO:0000259" key="6">
    <source>
        <dbReference type="PROSITE" id="PS51379"/>
    </source>
</evidence>
<evidence type="ECO:0000256" key="1">
    <source>
        <dbReference type="ARBA" id="ARBA00007523"/>
    </source>
</evidence>
<keyword evidence="4" id="KW-0408">Iron</keyword>
<keyword evidence="5" id="KW-0411">Iron-sulfur</keyword>
<feature type="domain" description="4Fe-4S ferredoxin-type" evidence="6">
    <location>
        <begin position="599"/>
        <end position="631"/>
    </location>
</feature>
<dbReference type="InterPro" id="IPR019575">
    <property type="entry name" value="Nuop51_4Fe4S-bd"/>
</dbReference>
<feature type="domain" description="4Fe-4S ferredoxin-type" evidence="6">
    <location>
        <begin position="568"/>
        <end position="598"/>
    </location>
</feature>
<keyword evidence="3" id="KW-0479">Metal-binding</keyword>
<dbReference type="EMBL" id="AP021876">
    <property type="protein sequence ID" value="BBO82623.1"/>
    <property type="molecule type" value="Genomic_DNA"/>
</dbReference>
<dbReference type="KEGG" id="dov:DSCO28_31890"/>
<dbReference type="InterPro" id="IPR011538">
    <property type="entry name" value="Nuo51_FMN-bd"/>
</dbReference>
<dbReference type="Pfam" id="PF10589">
    <property type="entry name" value="NADH_4Fe-4S"/>
    <property type="match status" value="1"/>
</dbReference>
<dbReference type="InterPro" id="IPR017900">
    <property type="entry name" value="4Fe4S_Fe_S_CS"/>
</dbReference>
<evidence type="ECO:0000313" key="7">
    <source>
        <dbReference type="EMBL" id="BBO82623.1"/>
    </source>
</evidence>
<accession>A0A5K7ZRS3</accession>
<dbReference type="Pfam" id="PF10531">
    <property type="entry name" value="SLBB"/>
    <property type="match status" value="1"/>
</dbReference>
<dbReference type="PANTHER" id="PTHR43578">
    <property type="entry name" value="NADH-QUINONE OXIDOREDUCTASE SUBUNIT F"/>
    <property type="match status" value="1"/>
</dbReference>
<dbReference type="Gene3D" id="3.40.50.11540">
    <property type="entry name" value="NADH-ubiquinone oxidoreductase 51kDa subunit"/>
    <property type="match status" value="1"/>
</dbReference>
<dbReference type="SUPFAM" id="SSF54862">
    <property type="entry name" value="4Fe-4S ferredoxins"/>
    <property type="match status" value="1"/>
</dbReference>
<dbReference type="Gene3D" id="6.10.250.1450">
    <property type="match status" value="1"/>
</dbReference>
<dbReference type="InterPro" id="IPR017896">
    <property type="entry name" value="4Fe4S_Fe-S-bd"/>
</dbReference>
<dbReference type="SUPFAM" id="SSF142019">
    <property type="entry name" value="Nqo1 FMN-binding domain-like"/>
    <property type="match status" value="1"/>
</dbReference>
<dbReference type="FunFam" id="3.40.50.11540:FF:000001">
    <property type="entry name" value="NADH dehydrogenase [ubiquinone] flavoprotein 1, mitochondrial"/>
    <property type="match status" value="1"/>
</dbReference>
<dbReference type="RefSeq" id="WP_155323031.1">
    <property type="nucleotide sequence ID" value="NZ_AP021876.1"/>
</dbReference>
<dbReference type="GO" id="GO:0051539">
    <property type="term" value="F:4 iron, 4 sulfur cluster binding"/>
    <property type="evidence" value="ECO:0007669"/>
    <property type="project" value="UniProtKB-KW"/>
</dbReference>
<dbReference type="CDD" id="cd02980">
    <property type="entry name" value="TRX_Fd_family"/>
    <property type="match status" value="1"/>
</dbReference>
<dbReference type="SUPFAM" id="SSF52833">
    <property type="entry name" value="Thioredoxin-like"/>
    <property type="match status" value="1"/>
</dbReference>
<dbReference type="GO" id="GO:0046872">
    <property type="term" value="F:metal ion binding"/>
    <property type="evidence" value="ECO:0007669"/>
    <property type="project" value="UniProtKB-KW"/>
</dbReference>
<organism evidence="7 8">
    <name type="scientific">Desulfosarcina ovata subsp. sediminis</name>
    <dbReference type="NCBI Taxonomy" id="885957"/>
    <lineage>
        <taxon>Bacteria</taxon>
        <taxon>Pseudomonadati</taxon>
        <taxon>Thermodesulfobacteriota</taxon>
        <taxon>Desulfobacteria</taxon>
        <taxon>Desulfobacterales</taxon>
        <taxon>Desulfosarcinaceae</taxon>
        <taxon>Desulfosarcina</taxon>
    </lineage>
</organism>
<dbReference type="Gene3D" id="3.40.30.10">
    <property type="entry name" value="Glutaredoxin"/>
    <property type="match status" value="1"/>
</dbReference>
<evidence type="ECO:0000256" key="3">
    <source>
        <dbReference type="ARBA" id="ARBA00022723"/>
    </source>
</evidence>
<dbReference type="InterPro" id="IPR036249">
    <property type="entry name" value="Thioredoxin-like_sf"/>
</dbReference>
<dbReference type="SUPFAM" id="SSF140490">
    <property type="entry name" value="Nqo1C-terminal domain-like"/>
    <property type="match status" value="1"/>
</dbReference>
<evidence type="ECO:0000256" key="2">
    <source>
        <dbReference type="ARBA" id="ARBA00022485"/>
    </source>
</evidence>
<dbReference type="PANTHER" id="PTHR43578:SF3">
    <property type="entry name" value="NADH-QUINONE OXIDOREDUCTASE SUBUNIT F"/>
    <property type="match status" value="1"/>
</dbReference>
<dbReference type="PROSITE" id="PS51379">
    <property type="entry name" value="4FE4S_FER_2"/>
    <property type="match status" value="2"/>
</dbReference>
<name>A0A5K7ZRS3_9BACT</name>
<protein>
    <submittedName>
        <fullName evidence="7">NADH-quinone oxidoreductase subunit F</fullName>
    </submittedName>
</protein>
<reference evidence="7 8" key="1">
    <citation type="submission" date="2019-11" db="EMBL/GenBank/DDBJ databases">
        <title>Comparative genomics of hydrocarbon-degrading Desulfosarcina strains.</title>
        <authorList>
            <person name="Watanabe M."/>
            <person name="Kojima H."/>
            <person name="Fukui M."/>
        </authorList>
    </citation>
    <scope>NUCLEOTIDE SEQUENCE [LARGE SCALE GENOMIC DNA]</scope>
    <source>
        <strain evidence="7 8">28bB2T</strain>
    </source>
</reference>
<dbReference type="FunFam" id="1.20.1440.230:FF:000001">
    <property type="entry name" value="Mitochondrial NADH dehydrogenase flavoprotein 1"/>
    <property type="match status" value="1"/>
</dbReference>
<dbReference type="InterPro" id="IPR037207">
    <property type="entry name" value="Nuop51_4Fe4S-bd_sf"/>
</dbReference>
<dbReference type="AlphaFoldDB" id="A0A5K7ZRS3"/>
<dbReference type="Pfam" id="PF01512">
    <property type="entry name" value="Complex1_51K"/>
    <property type="match status" value="1"/>
</dbReference>
<dbReference type="Gene3D" id="3.30.70.20">
    <property type="match status" value="1"/>
</dbReference>
<keyword evidence="2" id="KW-0004">4Fe-4S</keyword>
<dbReference type="PROSITE" id="PS00198">
    <property type="entry name" value="4FE4S_FER_1"/>
    <property type="match status" value="1"/>
</dbReference>
<sequence>MTADDSPIRTAYQVLADEATARKEAFDQSPLPKIHIGMATCGIASGALETQAAFETALAERGVEAHVHTVGCVGHCYAEPVVVIDHPDSGFPPILYPEVTPGKAKMLVKLFLEEGDPRFEHIMGATVENEMIPSVTEFARFNREKRVIMDRCGRIDPEQIHEYLADGGYHALVEALCQPPEALIDTIEAAGLRGRGGAGFPTGRKWRFARAATGADKLIVCNADEGDPGAYMDRTLLESNPHQVIEGMLVAAIAVGATGGLFYVRAEYPLAVRILTQAIEQARECGVLGKNILGSGMDFDIDLFQGSGAFVCGEETALIHSVEGYRGMPRHRPPFPVERGLDGRPTVINNVKTLATVPPIVEKGADWFRGIGTADSPGTAVFSVVGNVTHPGLVEIPMGVTLRELIFDICGGIPNKKKFKAVQIGGPSGGCLSADFLDTPVDFDALTRAGAMMGSGGMVVMDEDACMVDVSRFFLDFTQKESCGKCTFCRIGTRHLLDILRRITRGEGREGDIEQLESLSRAVKAGSLCGLGKTAPNPVLTSLAYFRDEYEAHIKEGRCPGRACRPLTAFYIDLEKCARGCDACVGCCPVDAVFTTSNRKKGIDQSLCVKCGECMVACPPDYDAVVKISPAHLAPVIERPPEKKD</sequence>
<dbReference type="SMART" id="SM00928">
    <property type="entry name" value="NADH_4Fe-4S"/>
    <property type="match status" value="1"/>
</dbReference>
<comment type="similarity">
    <text evidence="1">Belongs to the complex I 51 kDa subunit family.</text>
</comment>
<evidence type="ECO:0000256" key="5">
    <source>
        <dbReference type="ARBA" id="ARBA00023014"/>
    </source>
</evidence>
<dbReference type="SUPFAM" id="SSF142984">
    <property type="entry name" value="Nqo1 middle domain-like"/>
    <property type="match status" value="1"/>
</dbReference>
<gene>
    <name evidence="7" type="ORF">DSCO28_31890</name>
</gene>
<evidence type="ECO:0000313" key="8">
    <source>
        <dbReference type="Proteomes" id="UP000425960"/>
    </source>
</evidence>
<dbReference type="Gene3D" id="3.10.20.600">
    <property type="match status" value="1"/>
</dbReference>